<dbReference type="RefSeq" id="WP_034746986.1">
    <property type="nucleotide sequence ID" value="NZ_BAUT01000031.1"/>
</dbReference>
<evidence type="ECO:0000259" key="3">
    <source>
        <dbReference type="Pfam" id="PF01370"/>
    </source>
</evidence>
<dbReference type="InterPro" id="IPR036291">
    <property type="entry name" value="NAD(P)-bd_dom_sf"/>
</dbReference>
<protein>
    <submittedName>
        <fullName evidence="4">Oxidoreductase</fullName>
    </submittedName>
</protein>
<organism evidence="4 5">
    <name type="scientific">Halalkalibacter wakoensis JCM 9140</name>
    <dbReference type="NCBI Taxonomy" id="1236970"/>
    <lineage>
        <taxon>Bacteria</taxon>
        <taxon>Bacillati</taxon>
        <taxon>Bacillota</taxon>
        <taxon>Bacilli</taxon>
        <taxon>Bacillales</taxon>
        <taxon>Bacillaceae</taxon>
        <taxon>Halalkalibacter</taxon>
    </lineage>
</organism>
<comment type="subcellular location">
    <subcellularLocation>
        <location evidence="1">Membrane</location>
    </subcellularLocation>
</comment>
<keyword evidence="5" id="KW-1185">Reference proteome</keyword>
<dbReference type="EMBL" id="BAUT01000031">
    <property type="protein sequence ID" value="GAE26765.1"/>
    <property type="molecule type" value="Genomic_DNA"/>
</dbReference>
<comment type="caution">
    <text evidence="4">The sequence shown here is derived from an EMBL/GenBank/DDBJ whole genome shotgun (WGS) entry which is preliminary data.</text>
</comment>
<dbReference type="PANTHER" id="PTHR14097:SF7">
    <property type="entry name" value="OXIDOREDUCTASE HTATIP2"/>
    <property type="match status" value="1"/>
</dbReference>
<keyword evidence="2" id="KW-0472">Membrane</keyword>
<proteinExistence type="predicted"/>
<evidence type="ECO:0000313" key="4">
    <source>
        <dbReference type="EMBL" id="GAE26765.1"/>
    </source>
</evidence>
<evidence type="ECO:0000256" key="1">
    <source>
        <dbReference type="ARBA" id="ARBA00004370"/>
    </source>
</evidence>
<dbReference type="Proteomes" id="UP000018890">
    <property type="component" value="Unassembled WGS sequence"/>
</dbReference>
<dbReference type="Gene3D" id="3.40.50.720">
    <property type="entry name" value="NAD(P)-binding Rossmann-like Domain"/>
    <property type="match status" value="1"/>
</dbReference>
<dbReference type="OrthoDB" id="9798632at2"/>
<dbReference type="GO" id="GO:0016020">
    <property type="term" value="C:membrane"/>
    <property type="evidence" value="ECO:0007669"/>
    <property type="project" value="UniProtKB-SubCell"/>
</dbReference>
<evidence type="ECO:0000313" key="5">
    <source>
        <dbReference type="Proteomes" id="UP000018890"/>
    </source>
</evidence>
<dbReference type="SUPFAM" id="SSF51735">
    <property type="entry name" value="NAD(P)-binding Rossmann-fold domains"/>
    <property type="match status" value="1"/>
</dbReference>
<dbReference type="Pfam" id="PF01370">
    <property type="entry name" value="Epimerase"/>
    <property type="match status" value="1"/>
</dbReference>
<evidence type="ECO:0000256" key="2">
    <source>
        <dbReference type="ARBA" id="ARBA00023136"/>
    </source>
</evidence>
<dbReference type="STRING" id="1236970.JCM9140_2859"/>
<feature type="domain" description="NAD-dependent epimerase/dehydratase" evidence="3">
    <location>
        <begin position="6"/>
        <end position="114"/>
    </location>
</feature>
<gene>
    <name evidence="4" type="ORF">JCM9140_2859</name>
</gene>
<accession>W4Q483</accession>
<name>W4Q483_9BACI</name>
<dbReference type="AlphaFoldDB" id="W4Q483"/>
<sequence length="221" mass="24939">MTTKTALIVGATGLVGRELLIILLQRSEYKKVITLVRKPQGIYHEKLVEKVIDFDQLDENMIDYQIDDVFSCLGTTIKKAKSQEVMRKIDVMYPLMIAKLTQNIGAKQFLFVSAPTANSSSRIFYSRIKGELEDEVKKLDFHSVSIFRPSLLLGKREEFRLGEKTAELLYSAFSFLFIGPLKRAKAIQGHTVANAMFKSAQLAHNGVSIYESDQIEQLGTN</sequence>
<dbReference type="InterPro" id="IPR001509">
    <property type="entry name" value="Epimerase_deHydtase"/>
</dbReference>
<reference evidence="4" key="1">
    <citation type="journal article" date="2014" name="Genome Announc.">
        <title>Draft Genome Sequences of Three Alkaliphilic Bacillus Strains, Bacillus wakoensis JCM 9140T, Bacillus akibai JCM 9157T, and Bacillus hemicellulosilyticus JCM 9152T.</title>
        <authorList>
            <person name="Yuki M."/>
            <person name="Oshima K."/>
            <person name="Suda W."/>
            <person name="Oshida Y."/>
            <person name="Kitamura K."/>
            <person name="Iida T."/>
            <person name="Hattori M."/>
            <person name="Ohkuma M."/>
        </authorList>
    </citation>
    <scope>NUCLEOTIDE SEQUENCE [LARGE SCALE GENOMIC DNA]</scope>
    <source>
        <strain evidence="4">JCM 9140</strain>
    </source>
</reference>
<dbReference type="PANTHER" id="PTHR14097">
    <property type="entry name" value="OXIDOREDUCTASE HTATIP2"/>
    <property type="match status" value="1"/>
</dbReference>